<accession>A0A2D3WMJ7</accession>
<dbReference type="SMART" id="SM00729">
    <property type="entry name" value="Elp3"/>
    <property type="match status" value="1"/>
</dbReference>
<organism evidence="10 11">
    <name type="scientific">Sulfuricurvum kujiense</name>
    <dbReference type="NCBI Taxonomy" id="148813"/>
    <lineage>
        <taxon>Bacteria</taxon>
        <taxon>Pseudomonadati</taxon>
        <taxon>Campylobacterota</taxon>
        <taxon>Epsilonproteobacteria</taxon>
        <taxon>Campylobacterales</taxon>
        <taxon>Sulfurimonadaceae</taxon>
        <taxon>Sulfuricurvum</taxon>
    </lineage>
</organism>
<dbReference type="Gene3D" id="3.40.50.280">
    <property type="entry name" value="Cobalamin-binding domain"/>
    <property type="match status" value="1"/>
</dbReference>
<dbReference type="GO" id="GO:0005829">
    <property type="term" value="C:cytosol"/>
    <property type="evidence" value="ECO:0007669"/>
    <property type="project" value="TreeGrafter"/>
</dbReference>
<evidence type="ECO:0000313" key="10">
    <source>
        <dbReference type="EMBL" id="DAB39536.1"/>
    </source>
</evidence>
<dbReference type="InterPro" id="IPR058240">
    <property type="entry name" value="rSAM_sf"/>
</dbReference>
<comment type="cofactor">
    <cofactor evidence="1">
        <name>[4Fe-4S] cluster</name>
        <dbReference type="ChEBI" id="CHEBI:49883"/>
    </cofactor>
</comment>
<keyword evidence="6" id="KW-0408">Iron</keyword>
<sequence length="452" mass="52771">MHITIIHPAIGHIKNERYIRSWQMEPLPAAAIAGLTPDDVEISFYDDRMDKIPFDNSTDAVAISVETYTAKRAYQIASEYRKRNIPVIMGGFHATLLPDEVEQYADTVLIGEAETIWKEVISDLKNGRLKQRYKSDERPSLADIRLDRSIFKGKRYLPIGLVETGRGCRFSCEFCAIQSYFESTHRTRPIEDIITEIESLKKEKNIFFFVDDNFIGNIKEAKELLRALVPLKIRWITQMSIDGAFDDELLSLLNESGCKGVLIGFESLDEKNLKLMNKSFNTMHGGYSKALENLRRHNIRIYATFVFGYDHDTMDSFDEAVDFAQEHQFYIAAFNHLTPFPSTPLYTQLEIQGRLRFKQWWLDDNYRYNDLPFFPRNMLPEEVTRQCVDARRKFYSFSSIFKRVFGKANRSDGFMLRNYLPINFMHRKDVSNRNGYPLGDENWKGELLRVER</sequence>
<dbReference type="SFLD" id="SFLDG01123">
    <property type="entry name" value="methyltransferase_(Class_B)"/>
    <property type="match status" value="1"/>
</dbReference>
<dbReference type="GO" id="GO:0031419">
    <property type="term" value="F:cobalamin binding"/>
    <property type="evidence" value="ECO:0007669"/>
    <property type="project" value="InterPro"/>
</dbReference>
<evidence type="ECO:0000256" key="4">
    <source>
        <dbReference type="ARBA" id="ARBA00022691"/>
    </source>
</evidence>
<evidence type="ECO:0000256" key="7">
    <source>
        <dbReference type="ARBA" id="ARBA00023014"/>
    </source>
</evidence>
<dbReference type="GO" id="GO:0046872">
    <property type="term" value="F:metal ion binding"/>
    <property type="evidence" value="ECO:0007669"/>
    <property type="project" value="UniProtKB-KW"/>
</dbReference>
<dbReference type="AlphaFoldDB" id="A0A2D3WMJ7"/>
<evidence type="ECO:0000256" key="2">
    <source>
        <dbReference type="ARBA" id="ARBA00022603"/>
    </source>
</evidence>
<gene>
    <name evidence="10" type="ORF">CFH83_00185</name>
</gene>
<dbReference type="Gene3D" id="3.80.30.20">
    <property type="entry name" value="tm_1862 like domain"/>
    <property type="match status" value="1"/>
</dbReference>
<dbReference type="PROSITE" id="PS51332">
    <property type="entry name" value="B12_BINDING"/>
    <property type="match status" value="1"/>
</dbReference>
<dbReference type="SUPFAM" id="SSF102114">
    <property type="entry name" value="Radical SAM enzymes"/>
    <property type="match status" value="1"/>
</dbReference>
<dbReference type="InterPro" id="IPR023404">
    <property type="entry name" value="rSAM_horseshoe"/>
</dbReference>
<evidence type="ECO:0000256" key="1">
    <source>
        <dbReference type="ARBA" id="ARBA00001966"/>
    </source>
</evidence>
<dbReference type="InterPro" id="IPR006638">
    <property type="entry name" value="Elp3/MiaA/NifB-like_rSAM"/>
</dbReference>
<dbReference type="EMBL" id="DLUI01000003">
    <property type="protein sequence ID" value="DAB39536.1"/>
    <property type="molecule type" value="Genomic_DNA"/>
</dbReference>
<evidence type="ECO:0000256" key="6">
    <source>
        <dbReference type="ARBA" id="ARBA00023004"/>
    </source>
</evidence>
<name>A0A2D3WMJ7_9BACT</name>
<reference evidence="10 11" key="1">
    <citation type="journal article" date="2017" name="Front. Microbiol.">
        <title>Comparative Genomic Analysis of the Class Epsilonproteobacteria and Proposed Reclassification to Epsilonbacteraeota (phyl. nov.).</title>
        <authorList>
            <person name="Waite D.W."/>
            <person name="Vanwonterghem I."/>
            <person name="Rinke C."/>
            <person name="Parks D.H."/>
            <person name="Zhang Y."/>
            <person name="Takai K."/>
            <person name="Sievert S.M."/>
            <person name="Simon J."/>
            <person name="Campbell B.J."/>
            <person name="Hanson T.E."/>
            <person name="Woyke T."/>
            <person name="Klotz M.G."/>
            <person name="Hugenholtz P."/>
        </authorList>
    </citation>
    <scope>NUCLEOTIDE SEQUENCE [LARGE SCALE GENOMIC DNA]</scope>
    <source>
        <strain evidence="10">UBA12443</strain>
    </source>
</reference>
<proteinExistence type="predicted"/>
<dbReference type="InterPro" id="IPR007197">
    <property type="entry name" value="rSAM"/>
</dbReference>
<dbReference type="RefSeq" id="WP_294896642.1">
    <property type="nucleotide sequence ID" value="NZ_DLUI01000003.1"/>
</dbReference>
<protein>
    <submittedName>
        <fullName evidence="10">B12-binding domain-containing radical SAM protein</fullName>
    </submittedName>
</protein>
<evidence type="ECO:0000313" key="11">
    <source>
        <dbReference type="Proteomes" id="UP000228859"/>
    </source>
</evidence>
<keyword evidence="2" id="KW-0489">Methyltransferase</keyword>
<keyword evidence="5" id="KW-0479">Metal-binding</keyword>
<dbReference type="GO" id="GO:0003824">
    <property type="term" value="F:catalytic activity"/>
    <property type="evidence" value="ECO:0007669"/>
    <property type="project" value="InterPro"/>
</dbReference>
<dbReference type="CDD" id="cd01335">
    <property type="entry name" value="Radical_SAM"/>
    <property type="match status" value="1"/>
</dbReference>
<dbReference type="Pfam" id="PF04055">
    <property type="entry name" value="Radical_SAM"/>
    <property type="match status" value="1"/>
</dbReference>
<dbReference type="InterPro" id="IPR051198">
    <property type="entry name" value="BchE-like"/>
</dbReference>
<evidence type="ECO:0000256" key="5">
    <source>
        <dbReference type="ARBA" id="ARBA00022723"/>
    </source>
</evidence>
<feature type="domain" description="B12-binding" evidence="8">
    <location>
        <begin position="1"/>
        <end position="131"/>
    </location>
</feature>
<dbReference type="PANTHER" id="PTHR43409:SF7">
    <property type="entry name" value="BLL1977 PROTEIN"/>
    <property type="match status" value="1"/>
</dbReference>
<dbReference type="SFLD" id="SFLDS00029">
    <property type="entry name" value="Radical_SAM"/>
    <property type="match status" value="1"/>
</dbReference>
<dbReference type="SFLD" id="SFLDG01082">
    <property type="entry name" value="B12-binding_domain_containing"/>
    <property type="match status" value="1"/>
</dbReference>
<evidence type="ECO:0000256" key="3">
    <source>
        <dbReference type="ARBA" id="ARBA00022679"/>
    </source>
</evidence>
<evidence type="ECO:0000259" key="9">
    <source>
        <dbReference type="PROSITE" id="PS51918"/>
    </source>
</evidence>
<keyword evidence="4" id="KW-0949">S-adenosyl-L-methionine</keyword>
<dbReference type="PROSITE" id="PS51918">
    <property type="entry name" value="RADICAL_SAM"/>
    <property type="match status" value="1"/>
</dbReference>
<dbReference type="InterPro" id="IPR034466">
    <property type="entry name" value="Methyltransferase_Class_B"/>
</dbReference>
<keyword evidence="3" id="KW-0808">Transferase</keyword>
<dbReference type="GO" id="GO:0051539">
    <property type="term" value="F:4 iron, 4 sulfur cluster binding"/>
    <property type="evidence" value="ECO:0007669"/>
    <property type="project" value="UniProtKB-KW"/>
</dbReference>
<feature type="domain" description="Radical SAM core" evidence="9">
    <location>
        <begin position="154"/>
        <end position="381"/>
    </location>
</feature>
<evidence type="ECO:0000259" key="8">
    <source>
        <dbReference type="PROSITE" id="PS51332"/>
    </source>
</evidence>
<dbReference type="PANTHER" id="PTHR43409">
    <property type="entry name" value="ANAEROBIC MAGNESIUM-PROTOPORPHYRIN IX MONOMETHYL ESTER CYCLASE-RELATED"/>
    <property type="match status" value="1"/>
</dbReference>
<comment type="caution">
    <text evidence="10">The sequence shown here is derived from an EMBL/GenBank/DDBJ whole genome shotgun (WGS) entry which is preliminary data.</text>
</comment>
<keyword evidence="7" id="KW-0411">Iron-sulfur</keyword>
<dbReference type="Proteomes" id="UP000228859">
    <property type="component" value="Unassembled WGS sequence"/>
</dbReference>
<dbReference type="InterPro" id="IPR006158">
    <property type="entry name" value="Cobalamin-bd"/>
</dbReference>